<evidence type="ECO:0000313" key="5">
    <source>
        <dbReference type="Proteomes" id="UP000286974"/>
    </source>
</evidence>
<keyword evidence="2" id="KW-0812">Transmembrane</keyword>
<feature type="region of interest" description="Disordered" evidence="1">
    <location>
        <begin position="170"/>
        <end position="197"/>
    </location>
</feature>
<gene>
    <name evidence="4" type="ORF">NBRC111893_154</name>
</gene>
<keyword evidence="2" id="KW-0472">Membrane</keyword>
<feature type="compositionally biased region" description="Low complexity" evidence="1">
    <location>
        <begin position="117"/>
        <end position="126"/>
    </location>
</feature>
<dbReference type="OrthoDB" id="2329886at2"/>
<evidence type="ECO:0000313" key="4">
    <source>
        <dbReference type="EMBL" id="GAY72008.1"/>
    </source>
</evidence>
<proteinExistence type="predicted"/>
<dbReference type="Proteomes" id="UP000286974">
    <property type="component" value="Unassembled WGS sequence"/>
</dbReference>
<evidence type="ECO:0000256" key="3">
    <source>
        <dbReference type="SAM" id="SignalP"/>
    </source>
</evidence>
<evidence type="ECO:0000256" key="1">
    <source>
        <dbReference type="SAM" id="MobiDB-lite"/>
    </source>
</evidence>
<dbReference type="AlphaFoldDB" id="A0A401FI86"/>
<keyword evidence="5" id="KW-1185">Reference proteome</keyword>
<comment type="caution">
    <text evidence="4">The sequence shown here is derived from an EMBL/GenBank/DDBJ whole genome shotgun (WGS) entry which is preliminary data.</text>
</comment>
<protein>
    <submittedName>
        <fullName evidence="4">Cell wall surface anchor family protein</fullName>
    </submittedName>
</protein>
<feature type="region of interest" description="Disordered" evidence="1">
    <location>
        <begin position="40"/>
        <end position="141"/>
    </location>
</feature>
<dbReference type="RefSeq" id="WP_125007602.1">
    <property type="nucleotide sequence ID" value="NZ_BEXA01000001.1"/>
</dbReference>
<feature type="chain" id="PRO_5019227546" evidence="3">
    <location>
        <begin position="35"/>
        <end position="348"/>
    </location>
</feature>
<name>A0A401FI86_9LACO</name>
<feature type="signal peptide" evidence="3">
    <location>
        <begin position="1"/>
        <end position="34"/>
    </location>
</feature>
<feature type="compositionally biased region" description="Low complexity" evidence="1">
    <location>
        <begin position="50"/>
        <end position="91"/>
    </location>
</feature>
<keyword evidence="3" id="KW-0732">Signal</keyword>
<feature type="compositionally biased region" description="Polar residues" evidence="1">
    <location>
        <begin position="177"/>
        <end position="193"/>
    </location>
</feature>
<reference evidence="4 5" key="1">
    <citation type="submission" date="2017-11" db="EMBL/GenBank/DDBJ databases">
        <title>Draft Genome Sequence of Lactobacillus curieae NBRC 111893 isolated from Koso, a Japanese sugar-Vegetable Fermented Beverage.</title>
        <authorList>
            <person name="Chiou T.Y."/>
            <person name="Oshima K."/>
            <person name="Suda W."/>
            <person name="Hattori M."/>
            <person name="Takahashi T."/>
        </authorList>
    </citation>
    <scope>NUCLEOTIDE SEQUENCE [LARGE SCALE GENOMIC DNA]</scope>
    <source>
        <strain evidence="4 5">NBRC111893</strain>
    </source>
</reference>
<keyword evidence="2" id="KW-1133">Transmembrane helix</keyword>
<sequence length="348" mass="36473">MENYIKKIILIGSTSAALLLCPVISGGMMGRAFATVDSTTSTEVQKDQHTQTNTNSTSSNSNNVNNQVVPKTNDSSTTITENDSNTTTTYDKPATNNQLEPNNGSNSSTTVGGTNRSDNASSDSNSGTTNQSSEGSGDVYAMIGAGKSGSAATGSSVEQSVKPVIDSLVPSGKLANTKPSVSQITTGSQTSSENGYSAAAQNQYQGQAYTQDSSNADQVAANQYLSQRGLGNVADNSKKSIKSPLNAAFGVSNDRTAAKNKIRLVSANTFYNEFYKKAQDNQQDNGKIVTASGKKAVITTPTKKVNYSVTGQGATTVSESMPLILSTIILGFIVIGFIVFDPLRFIFH</sequence>
<organism evidence="4 5">
    <name type="scientific">Lentilactobacillus kosonis</name>
    <dbReference type="NCBI Taxonomy" id="2810561"/>
    <lineage>
        <taxon>Bacteria</taxon>
        <taxon>Bacillati</taxon>
        <taxon>Bacillota</taxon>
        <taxon>Bacilli</taxon>
        <taxon>Lactobacillales</taxon>
        <taxon>Lactobacillaceae</taxon>
        <taxon>Lentilactobacillus</taxon>
    </lineage>
</organism>
<feature type="compositionally biased region" description="Polar residues" evidence="1">
    <location>
        <begin position="94"/>
        <end position="116"/>
    </location>
</feature>
<evidence type="ECO:0000256" key="2">
    <source>
        <dbReference type="SAM" id="Phobius"/>
    </source>
</evidence>
<dbReference type="EMBL" id="BEXA01000001">
    <property type="protein sequence ID" value="GAY72008.1"/>
    <property type="molecule type" value="Genomic_DNA"/>
</dbReference>
<accession>A0A401FI86</accession>
<feature type="transmembrane region" description="Helical" evidence="2">
    <location>
        <begin position="321"/>
        <end position="340"/>
    </location>
</feature>